<organism evidence="2 3">
    <name type="scientific">Lasius platythorax</name>
    <dbReference type="NCBI Taxonomy" id="488582"/>
    <lineage>
        <taxon>Eukaryota</taxon>
        <taxon>Metazoa</taxon>
        <taxon>Ecdysozoa</taxon>
        <taxon>Arthropoda</taxon>
        <taxon>Hexapoda</taxon>
        <taxon>Insecta</taxon>
        <taxon>Pterygota</taxon>
        <taxon>Neoptera</taxon>
        <taxon>Endopterygota</taxon>
        <taxon>Hymenoptera</taxon>
        <taxon>Apocrita</taxon>
        <taxon>Aculeata</taxon>
        <taxon>Formicoidea</taxon>
        <taxon>Formicidae</taxon>
        <taxon>Formicinae</taxon>
        <taxon>Lasius</taxon>
        <taxon>Lasius</taxon>
    </lineage>
</organism>
<dbReference type="AlphaFoldDB" id="A0AAV2MY28"/>
<protein>
    <submittedName>
        <fullName evidence="2">Uncharacterized protein</fullName>
    </submittedName>
</protein>
<feature type="region of interest" description="Disordered" evidence="1">
    <location>
        <begin position="1"/>
        <end position="55"/>
    </location>
</feature>
<dbReference type="EMBL" id="CAXIPU020000603">
    <property type="protein sequence ID" value="CAL1672497.1"/>
    <property type="molecule type" value="Genomic_DNA"/>
</dbReference>
<proteinExistence type="predicted"/>
<accession>A0AAV2MY28</accession>
<reference evidence="2" key="1">
    <citation type="submission" date="2024-04" db="EMBL/GenBank/DDBJ databases">
        <authorList>
            <consortium name="Molecular Ecology Group"/>
        </authorList>
    </citation>
    <scope>NUCLEOTIDE SEQUENCE</scope>
</reference>
<name>A0AAV2MY28_9HYME</name>
<keyword evidence="3" id="KW-1185">Reference proteome</keyword>
<feature type="compositionally biased region" description="Basic and acidic residues" evidence="1">
    <location>
        <begin position="1"/>
        <end position="29"/>
    </location>
</feature>
<comment type="caution">
    <text evidence="2">The sequence shown here is derived from an EMBL/GenBank/DDBJ whole genome shotgun (WGS) entry which is preliminary data.</text>
</comment>
<evidence type="ECO:0000313" key="3">
    <source>
        <dbReference type="Proteomes" id="UP001497644"/>
    </source>
</evidence>
<evidence type="ECO:0000313" key="2">
    <source>
        <dbReference type="EMBL" id="CAL1672497.1"/>
    </source>
</evidence>
<sequence>MDEWKGHFMEMLEGKEEKTDIERGKKEEREEREEEEEKQENGRNNGRIGGAEVKAQVKKLKRGKAAEEDGINNKAWIFMKKEIGEPLIKVMEKVWGKKRARRLLEERDHIPNIQGWVVTS</sequence>
<gene>
    <name evidence="2" type="ORF">LPLAT_LOCUS8301</name>
</gene>
<dbReference type="Proteomes" id="UP001497644">
    <property type="component" value="Unassembled WGS sequence"/>
</dbReference>
<evidence type="ECO:0000256" key="1">
    <source>
        <dbReference type="SAM" id="MobiDB-lite"/>
    </source>
</evidence>